<feature type="domain" description="Carbohydrate kinase FGGY N-terminal" evidence="7">
    <location>
        <begin position="22"/>
        <end position="199"/>
    </location>
</feature>
<reference evidence="9" key="1">
    <citation type="submission" date="2020-02" db="EMBL/GenBank/DDBJ databases">
        <authorList>
            <person name="Meier V. D."/>
        </authorList>
    </citation>
    <scope>NUCLEOTIDE SEQUENCE</scope>
    <source>
        <strain evidence="9">AVDCRST_MAG93</strain>
    </source>
</reference>
<dbReference type="Gene3D" id="3.30.420.40">
    <property type="match status" value="2"/>
</dbReference>
<dbReference type="CDD" id="cd07771">
    <property type="entry name" value="ASKHA_NBD_FGGY_RhaB-like"/>
    <property type="match status" value="1"/>
</dbReference>
<keyword evidence="3" id="KW-0547">Nucleotide-binding</keyword>
<accession>A0A6J4KIK1</accession>
<evidence type="ECO:0000313" key="9">
    <source>
        <dbReference type="EMBL" id="CAA9306999.1"/>
    </source>
</evidence>
<keyword evidence="6" id="KW-0684">Rhamnose metabolism</keyword>
<dbReference type="InterPro" id="IPR050406">
    <property type="entry name" value="FGGY_Carb_Kinase"/>
</dbReference>
<dbReference type="GO" id="GO:0008993">
    <property type="term" value="F:rhamnulokinase activity"/>
    <property type="evidence" value="ECO:0007669"/>
    <property type="project" value="UniProtKB-EC"/>
</dbReference>
<dbReference type="GO" id="GO:0005524">
    <property type="term" value="F:ATP binding"/>
    <property type="evidence" value="ECO:0007669"/>
    <property type="project" value="UniProtKB-KW"/>
</dbReference>
<sequence length="368" mass="39755">WDILALQANLEDGLAAHAARHGTDLASLGIDTWGVDFALLDRDDTLAGLPHHYRDRRTSGMIDVAFGILPREAIFELTGVQFIDINTLYQLLAMRHANAAALASAKTLLMIPDLFNFWLSGVKTSEWTIASTTQMTDPRTRQWSRPLLDALDLPFDILPPIVEPVTVLGPLLPSVASRTGFGKATPQIIAPASHDTGSAIAAVPATTPNFGYISSGTWSLVGVEAHEPAMGAAALRYNFTNEGGIDNTYRVLKNISGLWLVQECRRSWVRNGTDWSYGDLTEHAAKAPAFRSLLDPAHPSLVAPDDMPTAIRERCAALGQPIPDEPGAFVRCALESLALAYRQTFDQLAEVRGVGIDSIHIVGGGSQN</sequence>
<protein>
    <submittedName>
        <fullName evidence="9">Rhamnulokinase</fullName>
        <ecNumber evidence="9">2.7.1.5</ecNumber>
    </submittedName>
</protein>
<feature type="domain" description="Carbohydrate kinase FGGY C-terminal" evidence="8">
    <location>
        <begin position="212"/>
        <end position="368"/>
    </location>
</feature>
<dbReference type="Pfam" id="PF00370">
    <property type="entry name" value="FGGY_N"/>
    <property type="match status" value="1"/>
</dbReference>
<dbReference type="AlphaFoldDB" id="A0A6J4KIK1"/>
<proteinExistence type="inferred from homology"/>
<evidence type="ECO:0000256" key="2">
    <source>
        <dbReference type="ARBA" id="ARBA00022679"/>
    </source>
</evidence>
<evidence type="ECO:0000256" key="1">
    <source>
        <dbReference type="ARBA" id="ARBA00009156"/>
    </source>
</evidence>
<comment type="similarity">
    <text evidence="1">Belongs to the FGGY kinase family.</text>
</comment>
<dbReference type="InterPro" id="IPR018484">
    <property type="entry name" value="FGGY_N"/>
</dbReference>
<dbReference type="PANTHER" id="PTHR43095">
    <property type="entry name" value="SUGAR KINASE"/>
    <property type="match status" value="1"/>
</dbReference>
<organism evidence="9">
    <name type="scientific">uncultured Chloroflexia bacterium</name>
    <dbReference type="NCBI Taxonomy" id="1672391"/>
    <lineage>
        <taxon>Bacteria</taxon>
        <taxon>Bacillati</taxon>
        <taxon>Chloroflexota</taxon>
        <taxon>Chloroflexia</taxon>
        <taxon>environmental samples</taxon>
    </lineage>
</organism>
<evidence type="ECO:0000256" key="5">
    <source>
        <dbReference type="ARBA" id="ARBA00022840"/>
    </source>
</evidence>
<evidence type="ECO:0000256" key="6">
    <source>
        <dbReference type="ARBA" id="ARBA00023308"/>
    </source>
</evidence>
<dbReference type="InterPro" id="IPR043129">
    <property type="entry name" value="ATPase_NBD"/>
</dbReference>
<dbReference type="EMBL" id="CADCTR010001676">
    <property type="protein sequence ID" value="CAA9306999.1"/>
    <property type="molecule type" value="Genomic_DNA"/>
</dbReference>
<evidence type="ECO:0000259" key="8">
    <source>
        <dbReference type="Pfam" id="PF02782"/>
    </source>
</evidence>
<evidence type="ECO:0000256" key="4">
    <source>
        <dbReference type="ARBA" id="ARBA00022777"/>
    </source>
</evidence>
<gene>
    <name evidence="9" type="ORF">AVDCRST_MAG93-4979</name>
</gene>
<dbReference type="SUPFAM" id="SSF53067">
    <property type="entry name" value="Actin-like ATPase domain"/>
    <property type="match status" value="2"/>
</dbReference>
<keyword evidence="4 9" id="KW-0418">Kinase</keyword>
<keyword evidence="2 9" id="KW-0808">Transferase</keyword>
<dbReference type="GO" id="GO:0019301">
    <property type="term" value="P:rhamnose catabolic process"/>
    <property type="evidence" value="ECO:0007669"/>
    <property type="project" value="InterPro"/>
</dbReference>
<name>A0A6J4KIK1_9CHLR</name>
<dbReference type="InterPro" id="IPR013449">
    <property type="entry name" value="Rhamnulokinase"/>
</dbReference>
<dbReference type="EC" id="2.7.1.5" evidence="9"/>
<keyword evidence="5" id="KW-0067">ATP-binding</keyword>
<feature type="non-terminal residue" evidence="9">
    <location>
        <position position="1"/>
    </location>
</feature>
<feature type="non-terminal residue" evidence="9">
    <location>
        <position position="368"/>
    </location>
</feature>
<evidence type="ECO:0000259" key="7">
    <source>
        <dbReference type="Pfam" id="PF00370"/>
    </source>
</evidence>
<dbReference type="Pfam" id="PF02782">
    <property type="entry name" value="FGGY_C"/>
    <property type="match status" value="1"/>
</dbReference>
<dbReference type="InterPro" id="IPR018485">
    <property type="entry name" value="FGGY_C"/>
</dbReference>
<evidence type="ECO:0000256" key="3">
    <source>
        <dbReference type="ARBA" id="ARBA00022741"/>
    </source>
</evidence>